<dbReference type="Pfam" id="PF01209">
    <property type="entry name" value="Ubie_methyltran"/>
    <property type="match status" value="1"/>
</dbReference>
<reference evidence="1 2" key="1">
    <citation type="journal article" date="2009" name="J. Bacteriol.">
        <title>Complete and draft genome sequences of six members of the Aquificales.</title>
        <authorList>
            <person name="Reysenbach A.L."/>
            <person name="Hamamura N."/>
            <person name="Podar M."/>
            <person name="Griffiths E."/>
            <person name="Ferreira S."/>
            <person name="Hochstein R."/>
            <person name="Heidelberg J."/>
            <person name="Johnson J."/>
            <person name="Mead D."/>
            <person name="Pohorille A."/>
            <person name="Sarmiento M."/>
            <person name="Schweighofer K."/>
            <person name="Seshadri R."/>
            <person name="Voytek M.A."/>
        </authorList>
    </citation>
    <scope>NUCLEOTIDE SEQUENCE [LARGE SCALE GENOMIC DNA]</scope>
    <source>
        <strain evidence="2">DSM 14350 / EX-H1</strain>
    </source>
</reference>
<evidence type="ECO:0000313" key="2">
    <source>
        <dbReference type="Proteomes" id="UP000001366"/>
    </source>
</evidence>
<dbReference type="EMBL" id="CP001230">
    <property type="protein sequence ID" value="ACO04236.1"/>
    <property type="molecule type" value="Genomic_DNA"/>
</dbReference>
<proteinExistence type="predicted"/>
<dbReference type="eggNOG" id="COG2226">
    <property type="taxonomic scope" value="Bacteria"/>
</dbReference>
<dbReference type="PaxDb" id="123214-PERMA_1475"/>
<gene>
    <name evidence="1" type="ordered locus">PERMA_1475</name>
</gene>
<keyword evidence="2" id="KW-1185">Reference proteome</keyword>
<dbReference type="PANTHER" id="PTHR43591:SF24">
    <property type="entry name" value="2-METHOXY-6-POLYPRENYL-1,4-BENZOQUINOL METHYLASE, MITOCHONDRIAL"/>
    <property type="match status" value="1"/>
</dbReference>
<dbReference type="GO" id="GO:0032259">
    <property type="term" value="P:methylation"/>
    <property type="evidence" value="ECO:0007669"/>
    <property type="project" value="UniProtKB-KW"/>
</dbReference>
<accession>C0QRE7</accession>
<dbReference type="KEGG" id="pmx:PERMA_1475"/>
<dbReference type="SUPFAM" id="SSF53335">
    <property type="entry name" value="S-adenosyl-L-methionine-dependent methyltransferases"/>
    <property type="match status" value="1"/>
</dbReference>
<organism evidence="1 2">
    <name type="scientific">Persephonella marina (strain DSM 14350 / EX-H1)</name>
    <dbReference type="NCBI Taxonomy" id="123214"/>
    <lineage>
        <taxon>Bacteria</taxon>
        <taxon>Pseudomonadati</taxon>
        <taxon>Aquificota</taxon>
        <taxon>Aquificia</taxon>
        <taxon>Aquificales</taxon>
        <taxon>Hydrogenothermaceae</taxon>
        <taxon>Persephonella</taxon>
    </lineage>
</organism>
<dbReference type="GO" id="GO:0008168">
    <property type="term" value="F:methyltransferase activity"/>
    <property type="evidence" value="ECO:0007669"/>
    <property type="project" value="UniProtKB-KW"/>
</dbReference>
<dbReference type="AlphaFoldDB" id="C0QRE7"/>
<evidence type="ECO:0000313" key="1">
    <source>
        <dbReference type="EMBL" id="ACO04236.1"/>
    </source>
</evidence>
<protein>
    <submittedName>
        <fullName evidence="1">Methyltransferase, UbiE/COQ5 family</fullName>
    </submittedName>
</protein>
<dbReference type="RefSeq" id="WP_012676474.1">
    <property type="nucleotide sequence ID" value="NC_012440.1"/>
</dbReference>
<dbReference type="PANTHER" id="PTHR43591">
    <property type="entry name" value="METHYLTRANSFERASE"/>
    <property type="match status" value="1"/>
</dbReference>
<name>C0QRE7_PERMH</name>
<dbReference type="STRING" id="123214.PERMA_1475"/>
<dbReference type="OrthoDB" id="13021at2"/>
<dbReference type="CDD" id="cd02440">
    <property type="entry name" value="AdoMet_MTases"/>
    <property type="match status" value="1"/>
</dbReference>
<dbReference type="InterPro" id="IPR029063">
    <property type="entry name" value="SAM-dependent_MTases_sf"/>
</dbReference>
<keyword evidence="1" id="KW-0489">Methyltransferase</keyword>
<dbReference type="Proteomes" id="UP000001366">
    <property type="component" value="Chromosome"/>
</dbReference>
<keyword evidence="1" id="KW-0808">Transferase</keyword>
<sequence length="223" mass="26081">MAQERLAAKIFDSIVNVYDRFLNFATFSRINRWQRELIENTPEGEVFVDVGTGTGEIVKKINEIYPETDAVGIDVSFKMLKVAREKTGEKNLFIQASAYDLPFKDKTVDSVLLSLVFRHLNPEDAVTEFRRVLKDKGCISILDISKPSRYIYRTMYFFADKIFRPVGERIFTKEEYDYFIESIENSKSEEELERFMEDFSFRKIYSSKKFAGMVIIAVFQKVK</sequence>
<dbReference type="Gene3D" id="3.40.50.150">
    <property type="entry name" value="Vaccinia Virus protein VP39"/>
    <property type="match status" value="1"/>
</dbReference>
<dbReference type="HOGENOM" id="CLU_037990_0_0_0"/>